<dbReference type="EMBL" id="AAQM03000050">
    <property type="protein sequence ID" value="EPR63531.1"/>
    <property type="molecule type" value="Genomic_DNA"/>
</dbReference>
<evidence type="ECO:0000256" key="1">
    <source>
        <dbReference type="SAM" id="MobiDB-lite"/>
    </source>
</evidence>
<proteinExistence type="predicted"/>
<feature type="compositionally biased region" description="Basic and acidic residues" evidence="1">
    <location>
        <begin position="157"/>
        <end position="167"/>
    </location>
</feature>
<feature type="compositionally biased region" description="Low complexity" evidence="1">
    <location>
        <begin position="138"/>
        <end position="155"/>
    </location>
</feature>
<accession>S7V0L7</accession>
<feature type="region of interest" description="Disordered" evidence="1">
    <location>
        <begin position="234"/>
        <end position="256"/>
    </location>
</feature>
<comment type="caution">
    <text evidence="2">The sequence shown here is derived from an EMBL/GenBank/DDBJ whole genome shotgun (WGS) entry which is preliminary data.</text>
</comment>
<feature type="compositionally biased region" description="Polar residues" evidence="1">
    <location>
        <begin position="297"/>
        <end position="313"/>
    </location>
</feature>
<reference evidence="2 3" key="1">
    <citation type="submission" date="2006-05" db="EMBL/GenBank/DDBJ databases">
        <authorList>
            <person name="Paulsen I."/>
        </authorList>
    </citation>
    <scope>NUCLEOTIDE SEQUENCE [LARGE SCALE GENOMIC DNA]</scope>
    <source>
        <strain evidence="2 3">GT1</strain>
    </source>
</reference>
<gene>
    <name evidence="2" type="ORF">TGGT1_408630</name>
</gene>
<feature type="region of interest" description="Disordered" evidence="1">
    <location>
        <begin position="132"/>
        <end position="206"/>
    </location>
</feature>
<evidence type="ECO:0000313" key="2">
    <source>
        <dbReference type="EMBL" id="EPR63531.1"/>
    </source>
</evidence>
<feature type="region of interest" description="Disordered" evidence="1">
    <location>
        <begin position="721"/>
        <end position="752"/>
    </location>
</feature>
<feature type="compositionally biased region" description="Basic and acidic residues" evidence="1">
    <location>
        <begin position="606"/>
        <end position="615"/>
    </location>
</feature>
<feature type="region of interest" description="Disordered" evidence="1">
    <location>
        <begin position="838"/>
        <end position="865"/>
    </location>
</feature>
<feature type="compositionally biased region" description="Basic and acidic residues" evidence="1">
    <location>
        <begin position="63"/>
        <end position="77"/>
    </location>
</feature>
<feature type="compositionally biased region" description="Basic and acidic residues" evidence="1">
    <location>
        <begin position="243"/>
        <end position="256"/>
    </location>
</feature>
<feature type="compositionally biased region" description="Low complexity" evidence="1">
    <location>
        <begin position="592"/>
        <end position="603"/>
    </location>
</feature>
<dbReference type="Proteomes" id="UP000005641">
    <property type="component" value="Unassembled WGS sequence"/>
</dbReference>
<organism evidence="2 3">
    <name type="scientific">Toxoplasma gondii (strain ATCC 50853 / GT1)</name>
    <dbReference type="NCBI Taxonomy" id="507601"/>
    <lineage>
        <taxon>Eukaryota</taxon>
        <taxon>Sar</taxon>
        <taxon>Alveolata</taxon>
        <taxon>Apicomplexa</taxon>
        <taxon>Conoidasida</taxon>
        <taxon>Coccidia</taxon>
        <taxon>Eucoccidiorida</taxon>
        <taxon>Eimeriorina</taxon>
        <taxon>Sarcocystidae</taxon>
        <taxon>Toxoplasma</taxon>
    </lineage>
</organism>
<feature type="compositionally biased region" description="Basic and acidic residues" evidence="1">
    <location>
        <begin position="838"/>
        <end position="861"/>
    </location>
</feature>
<feature type="region of interest" description="Disordered" evidence="1">
    <location>
        <begin position="405"/>
        <end position="436"/>
    </location>
</feature>
<feature type="compositionally biased region" description="Gly residues" evidence="1">
    <location>
        <begin position="273"/>
        <end position="286"/>
    </location>
</feature>
<feature type="region of interest" description="Disordered" evidence="1">
    <location>
        <begin position="948"/>
        <end position="967"/>
    </location>
</feature>
<dbReference type="OrthoDB" id="10673213at2759"/>
<name>S7V0L7_TOXGG</name>
<dbReference type="VEuPathDB" id="ToxoDB:TGGT1_408630"/>
<dbReference type="AlphaFoldDB" id="S7V0L7"/>
<reference evidence="2 3" key="2">
    <citation type="submission" date="2013-05" db="EMBL/GenBank/DDBJ databases">
        <authorList>
            <person name="Sibley D."/>
            <person name="Venepally P."/>
            <person name="Karamycheva S."/>
            <person name="Hadjithomas M."/>
            <person name="Khan A."/>
            <person name="Brunk B."/>
            <person name="Roos D."/>
            <person name="Caler E."/>
            <person name="Lorenzi H."/>
        </authorList>
    </citation>
    <scope>NUCLEOTIDE SEQUENCE [LARGE SCALE GENOMIC DNA]</scope>
    <source>
        <strain evidence="2 3">GT1</strain>
    </source>
</reference>
<feature type="compositionally biased region" description="Low complexity" evidence="1">
    <location>
        <begin position="17"/>
        <end position="53"/>
    </location>
</feature>
<sequence>MSVSSPVAVNEQGDVLSSGSEKSSSSRNVLSSFRRPSAASLSSSSLAPKSFSSMPASDQALQECREPRQEGESDRLAGRHRRSCRNRVLSESFPSPLLDALVHALIEKYADPEGLVGLLTSRCTPTRIQHREDECSHLPDSVSSSASLPSPALHLGRPHDEEPDAHACRQAQTGGSNAERLQPAVSAQPPRRDRRTTPRESNETRSATLLLSSCPVFVLLRALVNRLCERAASSEACNEEGMDSSHSDAATRREGHRGVVLSATLSARDAANLGGGNRGSKEGGQGDPSCQGARGTCATSQSLSSHGSATTRPRQGALIGNVASPASPRSHCSFLASSRRPRPAESVVECLGLPLASLFCIRPLLRKEAQKSLDLLAGESACRLAQIPSEASRTRRFTSVERFPVSCGGSEGPRSDKESSSGSGGDAAFTEIPGPSTAPTQVERCLFSLQKLASKLPFSSTVEWQSACVAEGLLPVLPPSSSCDGSGLCSNASLGTCWGLGDSSYGATGRGDSARAKVGERGDRNALLDDLGKRRMMHTEEEDVGEGLCVEQAEDFLKMCLSLHAPRRTFTLNAFPGPQETEDDDGEVQEVGGSSASARRSAGLKSDGRPCEDAAHPTSGTSAFTSFPFLQYFWDAENMPSSQAWALRQARPVFVNARQEASFYLTVSSAANELLSVFVTSQERKAKALLVGLASRQLATRSRQPGCGAGRVSVAHSLSPRKATKDLQVSRAEGCEEGEDLGDDDGGRRTTPLSPHDLKAHLLLYICGNNELNTTWRHLGARLLFTLPATNLATLRDVLPVQNPRHERCLSGALSCHELVSLLFRFFAPFADETAERKETRSQTRRLFNHEELEEKRENPKTKQQVQPIQLLTVLGLVATSATLCDPGAPHALRVVALLSLQNVRPPGGKRLSPSLLSSLSVTSSLSSSFPASYHVGRRNLRGLSTAALSRHAEPGRAEDESEPANELEIEDVERLARMIGCASPSMALITSTVAQISREDDAPALLNL</sequence>
<feature type="region of interest" description="Disordered" evidence="1">
    <location>
        <begin position="270"/>
        <end position="314"/>
    </location>
</feature>
<protein>
    <submittedName>
        <fullName evidence="2">Uncharacterized protein</fullName>
    </submittedName>
</protein>
<feature type="compositionally biased region" description="Acidic residues" evidence="1">
    <location>
        <begin position="735"/>
        <end position="744"/>
    </location>
</feature>
<evidence type="ECO:0000313" key="3">
    <source>
        <dbReference type="Proteomes" id="UP000005641"/>
    </source>
</evidence>
<feature type="region of interest" description="Disordered" evidence="1">
    <location>
        <begin position="573"/>
        <end position="617"/>
    </location>
</feature>
<feature type="region of interest" description="Disordered" evidence="1">
    <location>
        <begin position="1"/>
        <end position="82"/>
    </location>
</feature>